<feature type="region of interest" description="Disordered" evidence="2">
    <location>
        <begin position="68"/>
        <end position="89"/>
    </location>
</feature>
<dbReference type="AlphaFoldDB" id="A0A4R5KDJ6"/>
<dbReference type="CDD" id="cd00093">
    <property type="entry name" value="HTH_XRE"/>
    <property type="match status" value="1"/>
</dbReference>
<dbReference type="GO" id="GO:0003700">
    <property type="term" value="F:DNA-binding transcription factor activity"/>
    <property type="evidence" value="ECO:0007669"/>
    <property type="project" value="TreeGrafter"/>
</dbReference>
<dbReference type="SMART" id="SM00530">
    <property type="entry name" value="HTH_XRE"/>
    <property type="match status" value="1"/>
</dbReference>
<dbReference type="Gene3D" id="1.10.260.40">
    <property type="entry name" value="lambda repressor-like DNA-binding domains"/>
    <property type="match status" value="1"/>
</dbReference>
<accession>A0A4R5KDJ6</accession>
<feature type="domain" description="HTH cro/C1-type" evidence="3">
    <location>
        <begin position="11"/>
        <end position="66"/>
    </location>
</feature>
<protein>
    <submittedName>
        <fullName evidence="4">XRE family transcriptional regulator</fullName>
    </submittedName>
</protein>
<evidence type="ECO:0000313" key="4">
    <source>
        <dbReference type="EMBL" id="TDF92170.1"/>
    </source>
</evidence>
<dbReference type="PROSITE" id="PS50943">
    <property type="entry name" value="HTH_CROC1"/>
    <property type="match status" value="1"/>
</dbReference>
<dbReference type="InterPro" id="IPR001387">
    <property type="entry name" value="Cro/C1-type_HTH"/>
</dbReference>
<gene>
    <name evidence="4" type="ORF">E1757_30725</name>
</gene>
<keyword evidence="5" id="KW-1185">Reference proteome</keyword>
<dbReference type="GO" id="GO:0005829">
    <property type="term" value="C:cytosol"/>
    <property type="evidence" value="ECO:0007669"/>
    <property type="project" value="TreeGrafter"/>
</dbReference>
<dbReference type="Proteomes" id="UP000295636">
    <property type="component" value="Unassembled WGS sequence"/>
</dbReference>
<dbReference type="PANTHER" id="PTHR46797">
    <property type="entry name" value="HTH-TYPE TRANSCRIPTIONAL REGULATOR"/>
    <property type="match status" value="1"/>
</dbReference>
<dbReference type="EMBL" id="SMRT01000022">
    <property type="protein sequence ID" value="TDF92170.1"/>
    <property type="molecule type" value="Genomic_DNA"/>
</dbReference>
<evidence type="ECO:0000259" key="3">
    <source>
        <dbReference type="PROSITE" id="PS50943"/>
    </source>
</evidence>
<comment type="caution">
    <text evidence="4">The sequence shown here is derived from an EMBL/GenBank/DDBJ whole genome shotgun (WGS) entry which is preliminary data.</text>
</comment>
<dbReference type="OrthoDB" id="9812960at2"/>
<organism evidence="4 5">
    <name type="scientific">Paenibacillus piri</name>
    <dbReference type="NCBI Taxonomy" id="2547395"/>
    <lineage>
        <taxon>Bacteria</taxon>
        <taxon>Bacillati</taxon>
        <taxon>Bacillota</taxon>
        <taxon>Bacilli</taxon>
        <taxon>Bacillales</taxon>
        <taxon>Paenibacillaceae</taxon>
        <taxon>Paenibacillus</taxon>
    </lineage>
</organism>
<dbReference type="InterPro" id="IPR010982">
    <property type="entry name" value="Lambda_DNA-bd_dom_sf"/>
</dbReference>
<evidence type="ECO:0000256" key="2">
    <source>
        <dbReference type="SAM" id="MobiDB-lite"/>
    </source>
</evidence>
<keyword evidence="1" id="KW-0238">DNA-binding</keyword>
<name>A0A4R5KDJ6_9BACL</name>
<evidence type="ECO:0000313" key="5">
    <source>
        <dbReference type="Proteomes" id="UP000295636"/>
    </source>
</evidence>
<feature type="compositionally biased region" description="Basic and acidic residues" evidence="2">
    <location>
        <begin position="68"/>
        <end position="80"/>
    </location>
</feature>
<dbReference type="SUPFAM" id="SSF47413">
    <property type="entry name" value="lambda repressor-like DNA-binding domains"/>
    <property type="match status" value="1"/>
</dbReference>
<dbReference type="Pfam" id="PF01381">
    <property type="entry name" value="HTH_3"/>
    <property type="match status" value="1"/>
</dbReference>
<reference evidence="4 5" key="1">
    <citation type="submission" date="2019-03" db="EMBL/GenBank/DDBJ databases">
        <title>This is whole genome sequence of Paenibacillus sp MS74 strain.</title>
        <authorList>
            <person name="Trinh H.N."/>
        </authorList>
    </citation>
    <scope>NUCLEOTIDE SEQUENCE [LARGE SCALE GENOMIC DNA]</scope>
    <source>
        <strain evidence="4 5">MS74</strain>
    </source>
</reference>
<dbReference type="PANTHER" id="PTHR46797:SF1">
    <property type="entry name" value="METHYLPHOSPHONATE SYNTHASE"/>
    <property type="match status" value="1"/>
</dbReference>
<evidence type="ECO:0000256" key="1">
    <source>
        <dbReference type="ARBA" id="ARBA00023125"/>
    </source>
</evidence>
<proteinExistence type="predicted"/>
<sequence>MISETEFGFYLKQARERKGFSVNQLALESGISNAQISRIENGLRRAPKPETIRKLAEALHIPYEEMMEKAGHMPDERRQEIPPWATSKDKRDFKKMLEEDGEIMFDGIPINDVDKQRIMHVLTGFFWEAKQMNKRKKPNDPDGDKV</sequence>
<dbReference type="InterPro" id="IPR050807">
    <property type="entry name" value="TransReg_Diox_bact_type"/>
</dbReference>
<dbReference type="GO" id="GO:0003677">
    <property type="term" value="F:DNA binding"/>
    <property type="evidence" value="ECO:0007669"/>
    <property type="project" value="UniProtKB-KW"/>
</dbReference>